<dbReference type="Proteomes" id="UP000078070">
    <property type="component" value="Chromosome"/>
</dbReference>
<reference evidence="3" key="1">
    <citation type="submission" date="2016-05" db="EMBL/GenBank/DDBJ databases">
        <authorList>
            <person name="Baek K."/>
            <person name="Yang S.-J."/>
        </authorList>
    </citation>
    <scope>NUCLEOTIDE SEQUENCE [LARGE SCALE GENOMIC DNA]</scope>
    <source>
        <strain evidence="3">ST58-10</strain>
    </source>
</reference>
<proteinExistence type="predicted"/>
<feature type="signal peptide" evidence="1">
    <location>
        <begin position="1"/>
        <end position="24"/>
    </location>
</feature>
<evidence type="ECO:0000256" key="1">
    <source>
        <dbReference type="SAM" id="SignalP"/>
    </source>
</evidence>
<reference evidence="2 3" key="2">
    <citation type="journal article" date="2018" name="Int. J. Syst. Evol. Microbiol.">
        <title>Marinobacterium aestuarii sp. nov., a benzene-degrading marine bacterium isolated from estuary sediment.</title>
        <authorList>
            <person name="Bae S.S."/>
            <person name="Jung J."/>
            <person name="Chung D."/>
            <person name="Baek K."/>
        </authorList>
    </citation>
    <scope>NUCLEOTIDE SEQUENCE [LARGE SCALE GENOMIC DNA]</scope>
    <source>
        <strain evidence="2 3">ST58-10</strain>
    </source>
</reference>
<gene>
    <name evidence="2" type="ORF">A8C75_01050</name>
</gene>
<protein>
    <submittedName>
        <fullName evidence="2">Uncharacterized protein</fullName>
    </submittedName>
</protein>
<sequence length="215" mass="24307">MLLALTLAVLGGRLLLAGMASYQAESFIKDWNRSATTPAPRAWAVAQAAAQRAVTFYPGTDGDHYDRLGRIYEWQHAFAPFGDAAAEPSRQAARDAYRIAVTARPDWPYSWVQLAYVKLRLQEFDSEFDRAFAQGFELGPWRIDANRWLAEIGLLAWPQLSMAQRDQTLESIRRTVAYSNAEARRLLTLVESTGQQQLLCDALPFPLKTRRKICL</sequence>
<dbReference type="EMBL" id="CP015839">
    <property type="protein sequence ID" value="ANG61181.1"/>
    <property type="molecule type" value="Genomic_DNA"/>
</dbReference>
<keyword evidence="3" id="KW-1185">Reference proteome</keyword>
<dbReference type="AlphaFoldDB" id="A0A1A9EU61"/>
<feature type="chain" id="PRO_5008386451" evidence="1">
    <location>
        <begin position="25"/>
        <end position="215"/>
    </location>
</feature>
<evidence type="ECO:0000313" key="2">
    <source>
        <dbReference type="EMBL" id="ANG61181.1"/>
    </source>
</evidence>
<dbReference type="STRING" id="1821621.A8C75_01050"/>
<evidence type="ECO:0000313" key="3">
    <source>
        <dbReference type="Proteomes" id="UP000078070"/>
    </source>
</evidence>
<keyword evidence="1" id="KW-0732">Signal</keyword>
<dbReference type="Gene3D" id="1.25.40.10">
    <property type="entry name" value="Tetratricopeptide repeat domain"/>
    <property type="match status" value="1"/>
</dbReference>
<accession>A0A1A9EU61</accession>
<dbReference type="KEGG" id="mars:A8C75_01050"/>
<dbReference type="InterPro" id="IPR011990">
    <property type="entry name" value="TPR-like_helical_dom_sf"/>
</dbReference>
<organism evidence="2 3">
    <name type="scientific">Marinobacterium aestuarii</name>
    <dbReference type="NCBI Taxonomy" id="1821621"/>
    <lineage>
        <taxon>Bacteria</taxon>
        <taxon>Pseudomonadati</taxon>
        <taxon>Pseudomonadota</taxon>
        <taxon>Gammaproteobacteria</taxon>
        <taxon>Oceanospirillales</taxon>
        <taxon>Oceanospirillaceae</taxon>
        <taxon>Marinobacterium</taxon>
    </lineage>
</organism>
<name>A0A1A9EU61_9GAMM</name>